<reference evidence="2" key="1">
    <citation type="submission" date="2020-08" db="EMBL/GenBank/DDBJ databases">
        <title>Whole genome shotgun sequence of Polymorphospora rubra NBRC 101157.</title>
        <authorList>
            <person name="Komaki H."/>
            <person name="Tamura T."/>
        </authorList>
    </citation>
    <scope>NUCLEOTIDE SEQUENCE</scope>
    <source>
        <strain evidence="2">NBRC 101157</strain>
    </source>
</reference>
<dbReference type="InterPro" id="IPR001031">
    <property type="entry name" value="Thioesterase"/>
</dbReference>
<evidence type="ECO:0000259" key="1">
    <source>
        <dbReference type="SMART" id="SM00824"/>
    </source>
</evidence>
<proteinExistence type="predicted"/>
<dbReference type="Proteomes" id="UP000680866">
    <property type="component" value="Chromosome"/>
</dbReference>
<gene>
    <name evidence="2" type="ORF">Prubr_44540</name>
</gene>
<dbReference type="EMBL" id="AP023359">
    <property type="protein sequence ID" value="BCJ67433.1"/>
    <property type="molecule type" value="Genomic_DNA"/>
</dbReference>
<evidence type="ECO:0000313" key="2">
    <source>
        <dbReference type="EMBL" id="BCJ67433.1"/>
    </source>
</evidence>
<accession>A0A810N715</accession>
<dbReference type="RefSeq" id="WP_212816768.1">
    <property type="nucleotide sequence ID" value="NZ_AP023359.1"/>
</dbReference>
<keyword evidence="3" id="KW-1185">Reference proteome</keyword>
<dbReference type="AlphaFoldDB" id="A0A810N715"/>
<dbReference type="InterPro" id="IPR029058">
    <property type="entry name" value="AB_hydrolase_fold"/>
</dbReference>
<dbReference type="KEGG" id="pry:Prubr_44540"/>
<name>A0A810N715_9ACTN</name>
<dbReference type="InterPro" id="IPR020802">
    <property type="entry name" value="TesA-like"/>
</dbReference>
<protein>
    <recommendedName>
        <fullName evidence="1">Thioesterase TesA-like domain-containing protein</fullName>
    </recommendedName>
</protein>
<dbReference type="Pfam" id="PF00975">
    <property type="entry name" value="Thioesterase"/>
    <property type="match status" value="1"/>
</dbReference>
<evidence type="ECO:0000313" key="3">
    <source>
        <dbReference type="Proteomes" id="UP000680866"/>
    </source>
</evidence>
<dbReference type="SUPFAM" id="SSF53474">
    <property type="entry name" value="alpha/beta-Hydrolases"/>
    <property type="match status" value="1"/>
</dbReference>
<dbReference type="Gene3D" id="3.40.50.1820">
    <property type="entry name" value="alpha/beta hydrolase"/>
    <property type="match status" value="1"/>
</dbReference>
<feature type="domain" description="Thioesterase TesA-like" evidence="1">
    <location>
        <begin position="20"/>
        <end position="232"/>
    </location>
</feature>
<organism evidence="2 3">
    <name type="scientific">Polymorphospora rubra</name>
    <dbReference type="NCBI Taxonomy" id="338584"/>
    <lineage>
        <taxon>Bacteria</taxon>
        <taxon>Bacillati</taxon>
        <taxon>Actinomycetota</taxon>
        <taxon>Actinomycetes</taxon>
        <taxon>Micromonosporales</taxon>
        <taxon>Micromonosporaceae</taxon>
        <taxon>Polymorphospora</taxon>
    </lineage>
</organism>
<dbReference type="SMART" id="SM00824">
    <property type="entry name" value="PKS_TE"/>
    <property type="match status" value="1"/>
</dbReference>
<sequence length="241" mass="26161">MAPRLPGRVVPLVRRGDRPVCVLLPGAGGGLNPYLRLAAALAPTHNVCVVRAAGLVPAEAPEESIDQMAEAALAALDADGLAPAAVFGWSLGGAVAWEICVRLADRGSRPDLVLVDASPLPRDSTTEDDTRIRETIVAMLGPRPEPDTVDRVRRVFDAQVAALAAYRSERGYPGRVLLLMCTDDEFTFRPRAERRWRELAPDLRAGRLDAGHFEVLEAEHLPQLTERIVPFLDPATQEAVR</sequence>